<dbReference type="GO" id="GO:0016052">
    <property type="term" value="P:carbohydrate catabolic process"/>
    <property type="evidence" value="ECO:0007669"/>
    <property type="project" value="InterPro"/>
</dbReference>
<name>A0A2T5J9A0_9SPHI</name>
<proteinExistence type="predicted"/>
<dbReference type="RefSeq" id="WP_107828599.1">
    <property type="nucleotide sequence ID" value="NZ_CP160205.1"/>
</dbReference>
<dbReference type="Pfam" id="PF16011">
    <property type="entry name" value="CBM9_2"/>
    <property type="match status" value="1"/>
</dbReference>
<evidence type="ECO:0000313" key="3">
    <source>
        <dbReference type="Proteomes" id="UP000244168"/>
    </source>
</evidence>
<feature type="domain" description="Carbohydrate-binding" evidence="1">
    <location>
        <begin position="30"/>
        <end position="212"/>
    </location>
</feature>
<dbReference type="AlphaFoldDB" id="A0A2T5J9A0"/>
<dbReference type="GO" id="GO:0030246">
    <property type="term" value="F:carbohydrate binding"/>
    <property type="evidence" value="ECO:0007669"/>
    <property type="project" value="InterPro"/>
</dbReference>
<keyword evidence="3" id="KW-1185">Reference proteome</keyword>
<evidence type="ECO:0000313" key="2">
    <source>
        <dbReference type="EMBL" id="PTQ96637.1"/>
    </source>
</evidence>
<dbReference type="Proteomes" id="UP000244168">
    <property type="component" value="Unassembled WGS sequence"/>
</dbReference>
<sequence length="224" mass="25746">MNNPNNLIIPFISYPQGGDMLTVVGARLDRFGKHAISHALWLDVPHKPTARFAMAHGRDMIFLKYYVSEQHIAAVYRNTNDPVYKDTCVELFIGFENDLNYYNLEFNCAGTVLGEYGCGKADRKLLDRNLLGLIRTEAAVRFNQTNQLFEWELTIAIPTAVFEFHQFDDFAGKACRLNFFKCGDDLPEPHYLAWNPIHTVAPDFHRPEFFGAGLFERFEMLVEL</sequence>
<organism evidence="2 3">
    <name type="scientific">Mucilaginibacter yixingensis</name>
    <dbReference type="NCBI Taxonomy" id="1295612"/>
    <lineage>
        <taxon>Bacteria</taxon>
        <taxon>Pseudomonadati</taxon>
        <taxon>Bacteroidota</taxon>
        <taxon>Sphingobacteriia</taxon>
        <taxon>Sphingobacteriales</taxon>
        <taxon>Sphingobacteriaceae</taxon>
        <taxon>Mucilaginibacter</taxon>
    </lineage>
</organism>
<comment type="caution">
    <text evidence="2">The sequence shown here is derived from an EMBL/GenBank/DDBJ whole genome shotgun (WGS) entry which is preliminary data.</text>
</comment>
<protein>
    <submittedName>
        <fullName evidence="2">Cellulose/xylan binding protein with CBM9 domain</fullName>
    </submittedName>
</protein>
<reference evidence="2 3" key="1">
    <citation type="submission" date="2018-04" db="EMBL/GenBank/DDBJ databases">
        <title>Genomic Encyclopedia of Archaeal and Bacterial Type Strains, Phase II (KMG-II): from individual species to whole genera.</title>
        <authorList>
            <person name="Goeker M."/>
        </authorList>
    </citation>
    <scope>NUCLEOTIDE SEQUENCE [LARGE SCALE GENOMIC DNA]</scope>
    <source>
        <strain evidence="2 3">DSM 26809</strain>
    </source>
</reference>
<dbReference type="InterPro" id="IPR010502">
    <property type="entry name" value="Carb-bd_dom_fam9"/>
</dbReference>
<dbReference type="CDD" id="cd09620">
    <property type="entry name" value="CBM9_like_3"/>
    <property type="match status" value="1"/>
</dbReference>
<accession>A0A2T5J9A0</accession>
<dbReference type="OrthoDB" id="9801646at2"/>
<evidence type="ECO:0000259" key="1">
    <source>
        <dbReference type="Pfam" id="PF16011"/>
    </source>
</evidence>
<dbReference type="GO" id="GO:0004553">
    <property type="term" value="F:hydrolase activity, hydrolyzing O-glycosyl compounds"/>
    <property type="evidence" value="ECO:0007669"/>
    <property type="project" value="InterPro"/>
</dbReference>
<dbReference type="Gene3D" id="2.60.40.1190">
    <property type="match status" value="1"/>
</dbReference>
<dbReference type="SUPFAM" id="SSF49344">
    <property type="entry name" value="CBD9-like"/>
    <property type="match status" value="1"/>
</dbReference>
<gene>
    <name evidence="2" type="ORF">C8P68_104122</name>
</gene>
<dbReference type="EMBL" id="QAOQ01000004">
    <property type="protein sequence ID" value="PTQ96637.1"/>
    <property type="molecule type" value="Genomic_DNA"/>
</dbReference>